<evidence type="ECO:0000313" key="8">
    <source>
        <dbReference type="Proteomes" id="UP001596297"/>
    </source>
</evidence>
<keyword evidence="4" id="KW-0808">Transferase</keyword>
<dbReference type="Pfam" id="PF04101">
    <property type="entry name" value="Glyco_tran_28_C"/>
    <property type="match status" value="1"/>
</dbReference>
<keyword evidence="3" id="KW-0328">Glycosyltransferase</keyword>
<evidence type="ECO:0000256" key="3">
    <source>
        <dbReference type="ARBA" id="ARBA00022676"/>
    </source>
</evidence>
<evidence type="ECO:0000256" key="2">
    <source>
        <dbReference type="ARBA" id="ARBA00006962"/>
    </source>
</evidence>
<comment type="caution">
    <text evidence="7">The sequence shown here is derived from an EMBL/GenBank/DDBJ whole genome shotgun (WGS) entry which is preliminary data.</text>
</comment>
<dbReference type="PANTHER" id="PTHR43025">
    <property type="entry name" value="MONOGALACTOSYLDIACYLGLYCEROL SYNTHASE"/>
    <property type="match status" value="1"/>
</dbReference>
<reference evidence="8" key="1">
    <citation type="journal article" date="2019" name="Int. J. Syst. Evol. Microbiol.">
        <title>The Global Catalogue of Microorganisms (GCM) 10K type strain sequencing project: providing services to taxonomists for standard genome sequencing and annotation.</title>
        <authorList>
            <consortium name="The Broad Institute Genomics Platform"/>
            <consortium name="The Broad Institute Genome Sequencing Center for Infectious Disease"/>
            <person name="Wu L."/>
            <person name="Ma J."/>
        </authorList>
    </citation>
    <scope>NUCLEOTIDE SEQUENCE [LARGE SCALE GENOMIC DNA]</scope>
    <source>
        <strain evidence="8">CGMCC 1.15772</strain>
    </source>
</reference>
<evidence type="ECO:0000313" key="7">
    <source>
        <dbReference type="EMBL" id="MFC6590773.1"/>
    </source>
</evidence>
<dbReference type="InterPro" id="IPR007235">
    <property type="entry name" value="Glyco_trans_28_C"/>
</dbReference>
<name>A0ABW1Y8Z8_9DEIO</name>
<proteinExistence type="inferred from homology"/>
<gene>
    <name evidence="7" type="ORF">ACFP81_01125</name>
</gene>
<feature type="domain" description="Diacylglycerol glucosyltransferase N-terminal" evidence="6">
    <location>
        <begin position="17"/>
        <end position="180"/>
    </location>
</feature>
<dbReference type="EMBL" id="JBHSWD010000001">
    <property type="protein sequence ID" value="MFC6590773.1"/>
    <property type="molecule type" value="Genomic_DNA"/>
</dbReference>
<evidence type="ECO:0000256" key="4">
    <source>
        <dbReference type="ARBA" id="ARBA00022679"/>
    </source>
</evidence>
<evidence type="ECO:0000259" key="5">
    <source>
        <dbReference type="Pfam" id="PF04101"/>
    </source>
</evidence>
<sequence>MTPNRTLMVSAAFGGGHHQASQALGAALQARGQAVEYSDLVDFLSLPEKAVTLGIYRLWLQRSPEWYRAFYHWTDQPTEPKILTDSFGWLGIRGLTRVLAQAAPSAVISTFPTSVALAQTVRRQRRLRLLNALVVTDYRVHHHWARPEADLILVPTEEARGQMVDWGLPRHKVEVTGIPISARFAELRGADRFALREQFGLDPHRPVLLVSGGGQGSYAALGALLQELGHLGRPVQVVIPASAQGPAVTQLGGATLHWLGYTTKFPELMAACNVLVGKAGGLTVAEALALGVPMVVYAPIPGQEEYNADFLVRSGAALWARQARDIRGAVLRALDEDGAARLSQAAREISRPQAADQAADAVLCALESGQWSRA</sequence>
<comment type="similarity">
    <text evidence="2">Belongs to the glycosyltransferase 28 family.</text>
</comment>
<organism evidence="7 8">
    <name type="scientific">Deinococcus lacus</name>
    <dbReference type="NCBI Taxonomy" id="392561"/>
    <lineage>
        <taxon>Bacteria</taxon>
        <taxon>Thermotogati</taxon>
        <taxon>Deinococcota</taxon>
        <taxon>Deinococci</taxon>
        <taxon>Deinococcales</taxon>
        <taxon>Deinococcaceae</taxon>
        <taxon>Deinococcus</taxon>
    </lineage>
</organism>
<dbReference type="SUPFAM" id="SSF53756">
    <property type="entry name" value="UDP-Glycosyltransferase/glycogen phosphorylase"/>
    <property type="match status" value="1"/>
</dbReference>
<dbReference type="Proteomes" id="UP001596297">
    <property type="component" value="Unassembled WGS sequence"/>
</dbReference>
<keyword evidence="8" id="KW-1185">Reference proteome</keyword>
<dbReference type="InterPro" id="IPR050519">
    <property type="entry name" value="Glycosyltransf_28_UgtP"/>
</dbReference>
<dbReference type="InterPro" id="IPR009695">
    <property type="entry name" value="Diacylglyc_glucosyltr_N"/>
</dbReference>
<protein>
    <submittedName>
        <fullName evidence="7">Glycosyltransferase</fullName>
    </submittedName>
</protein>
<feature type="domain" description="Glycosyl transferase family 28 C-terminal" evidence="5">
    <location>
        <begin position="209"/>
        <end position="343"/>
    </location>
</feature>
<dbReference type="Gene3D" id="3.40.50.2000">
    <property type="entry name" value="Glycogen Phosphorylase B"/>
    <property type="match status" value="1"/>
</dbReference>
<accession>A0ABW1Y8Z8</accession>
<evidence type="ECO:0000259" key="6">
    <source>
        <dbReference type="Pfam" id="PF06925"/>
    </source>
</evidence>
<dbReference type="PANTHER" id="PTHR43025:SF3">
    <property type="entry name" value="MONOGALACTOSYLDIACYLGLYCEROL SYNTHASE 1, CHLOROPLASTIC"/>
    <property type="match status" value="1"/>
</dbReference>
<evidence type="ECO:0000256" key="1">
    <source>
        <dbReference type="ARBA" id="ARBA00004370"/>
    </source>
</evidence>
<dbReference type="Pfam" id="PF06925">
    <property type="entry name" value="MGDG_synth"/>
    <property type="match status" value="1"/>
</dbReference>
<comment type="subcellular location">
    <subcellularLocation>
        <location evidence="1">Membrane</location>
    </subcellularLocation>
</comment>